<evidence type="ECO:0000313" key="2">
    <source>
        <dbReference type="EMBL" id="MPM92745.1"/>
    </source>
</evidence>
<reference evidence="2" key="1">
    <citation type="submission" date="2019-08" db="EMBL/GenBank/DDBJ databases">
        <authorList>
            <person name="Kucharzyk K."/>
            <person name="Murdoch R.W."/>
            <person name="Higgins S."/>
            <person name="Loffler F."/>
        </authorList>
    </citation>
    <scope>NUCLEOTIDE SEQUENCE</scope>
</reference>
<dbReference type="InterPro" id="IPR016130">
    <property type="entry name" value="Tyr_Pase_AS"/>
</dbReference>
<dbReference type="SUPFAM" id="SSF52799">
    <property type="entry name" value="(Phosphotyrosine protein) phosphatases II"/>
    <property type="match status" value="1"/>
</dbReference>
<dbReference type="EC" id="3.1.3.48" evidence="2"/>
<dbReference type="PROSITE" id="PS00383">
    <property type="entry name" value="TYR_PHOSPHATASE_1"/>
    <property type="match status" value="1"/>
</dbReference>
<dbReference type="InterPro" id="IPR000387">
    <property type="entry name" value="Tyr_Pase_dom"/>
</dbReference>
<sequence>MNSAAAPAPRLFDFGHLYNVRDLGGYPTADGRRTRWRKYIRGSAEGFLTEAEKERLYEDGVRLIVDLRHDSELTRTRSPLAGYRDIAYYHVNFLGRVIPIFDDYRRDLGDWYREWLNTSRAQIAEILGIFARHPAPGVYFHCSIGKDRTGIITALILGLAGCATEDIIANYAESSHNNRNSKTYLNTAPSQQRYLRSEPEYMERMLRHLAEAYGDIPEYLRQIGLAPDEIASLRENFTVADARF</sequence>
<evidence type="ECO:0000259" key="1">
    <source>
        <dbReference type="PROSITE" id="PS50056"/>
    </source>
</evidence>
<dbReference type="EMBL" id="VSSQ01039645">
    <property type="protein sequence ID" value="MPM92745.1"/>
    <property type="molecule type" value="Genomic_DNA"/>
</dbReference>
<accession>A0A645DTZ0</accession>
<organism evidence="2">
    <name type="scientific">bioreactor metagenome</name>
    <dbReference type="NCBI Taxonomy" id="1076179"/>
    <lineage>
        <taxon>unclassified sequences</taxon>
        <taxon>metagenomes</taxon>
        <taxon>ecological metagenomes</taxon>
    </lineage>
</organism>
<dbReference type="AlphaFoldDB" id="A0A645DTZ0"/>
<dbReference type="InterPro" id="IPR026893">
    <property type="entry name" value="Tyr/Ser_Pase_IphP-type"/>
</dbReference>
<gene>
    <name evidence="2" type="primary">iphP_2</name>
    <name evidence="2" type="ORF">SDC9_139881</name>
</gene>
<proteinExistence type="predicted"/>
<comment type="caution">
    <text evidence="2">The sequence shown here is derived from an EMBL/GenBank/DDBJ whole genome shotgun (WGS) entry which is preliminary data.</text>
</comment>
<dbReference type="GO" id="GO:0004725">
    <property type="term" value="F:protein tyrosine phosphatase activity"/>
    <property type="evidence" value="ECO:0007669"/>
    <property type="project" value="UniProtKB-EC"/>
</dbReference>
<dbReference type="PROSITE" id="PS50056">
    <property type="entry name" value="TYR_PHOSPHATASE_2"/>
    <property type="match status" value="1"/>
</dbReference>
<dbReference type="Gene3D" id="3.90.190.10">
    <property type="entry name" value="Protein tyrosine phosphatase superfamily"/>
    <property type="match status" value="1"/>
</dbReference>
<feature type="domain" description="Tyrosine specific protein phosphatases" evidence="1">
    <location>
        <begin position="113"/>
        <end position="193"/>
    </location>
</feature>
<dbReference type="InterPro" id="IPR029021">
    <property type="entry name" value="Prot-tyrosine_phosphatase-like"/>
</dbReference>
<keyword evidence="2" id="KW-0378">Hydrolase</keyword>
<dbReference type="Pfam" id="PF13350">
    <property type="entry name" value="Y_phosphatase3"/>
    <property type="match status" value="1"/>
</dbReference>
<name>A0A645DTZ0_9ZZZZ</name>
<protein>
    <submittedName>
        <fullName evidence="2">Tyrosine-protein phosphatase</fullName>
        <ecNumber evidence="2">3.1.3.48</ecNumber>
    </submittedName>
</protein>